<dbReference type="EMBL" id="MSDU01000063">
    <property type="protein sequence ID" value="OLN21216.1"/>
    <property type="molecule type" value="Genomic_DNA"/>
</dbReference>
<keyword evidence="3" id="KW-1185">Reference proteome</keyword>
<evidence type="ECO:0000313" key="3">
    <source>
        <dbReference type="Proteomes" id="UP000185568"/>
    </source>
</evidence>
<feature type="coiled-coil region" evidence="1">
    <location>
        <begin position="80"/>
        <end position="110"/>
    </location>
</feature>
<protein>
    <submittedName>
        <fullName evidence="2">Uncharacterized protein</fullName>
    </submittedName>
</protein>
<evidence type="ECO:0000256" key="1">
    <source>
        <dbReference type="SAM" id="Coils"/>
    </source>
</evidence>
<accession>A0A1Q8Q1K0</accession>
<dbReference type="OrthoDB" id="2938801at2"/>
<reference evidence="2 3" key="1">
    <citation type="submission" date="2016-12" db="EMBL/GenBank/DDBJ databases">
        <title>Domibacillus antri genome sequencing.</title>
        <authorList>
            <person name="Verma A."/>
            <person name="Krishnamurthi S."/>
        </authorList>
    </citation>
    <scope>NUCLEOTIDE SEQUENCE [LARGE SCALE GENOMIC DNA]</scope>
    <source>
        <strain evidence="2 3">XD80</strain>
    </source>
</reference>
<gene>
    <name evidence="2" type="ORF">BTO30_16180</name>
</gene>
<dbReference type="STRING" id="1714264.BTO30_16180"/>
<proteinExistence type="predicted"/>
<name>A0A1Q8Q1K0_9BACI</name>
<dbReference type="AlphaFoldDB" id="A0A1Q8Q1K0"/>
<evidence type="ECO:0000313" key="2">
    <source>
        <dbReference type="EMBL" id="OLN21216.1"/>
    </source>
</evidence>
<dbReference type="RefSeq" id="WP_075399730.1">
    <property type="nucleotide sequence ID" value="NZ_MSDU01000063.1"/>
</dbReference>
<keyword evidence="1" id="KW-0175">Coiled coil</keyword>
<organism evidence="2 3">
    <name type="scientific">Domibacillus antri</name>
    <dbReference type="NCBI Taxonomy" id="1714264"/>
    <lineage>
        <taxon>Bacteria</taxon>
        <taxon>Bacillati</taxon>
        <taxon>Bacillota</taxon>
        <taxon>Bacilli</taxon>
        <taxon>Bacillales</taxon>
        <taxon>Bacillaceae</taxon>
        <taxon>Domibacillus</taxon>
    </lineage>
</organism>
<sequence length="112" mass="13235">MKRKDGELYYKVQEVAYLINLSPKTLFNLIKIDRQMKENGEDGFLPNPTKINNVQHFKQSQVKEIRAGIAKLKRGDLKQYRTKETTYQKLKQENEELEKKLARLEGIKSENH</sequence>
<comment type="caution">
    <text evidence="2">The sequence shown here is derived from an EMBL/GenBank/DDBJ whole genome shotgun (WGS) entry which is preliminary data.</text>
</comment>
<dbReference type="Proteomes" id="UP000185568">
    <property type="component" value="Unassembled WGS sequence"/>
</dbReference>